<name>A0A396HGL7_MEDTR</name>
<accession>A0A396HGL7</accession>
<evidence type="ECO:0000313" key="1">
    <source>
        <dbReference type="EMBL" id="RHN52386.1"/>
    </source>
</evidence>
<dbReference type="Proteomes" id="UP000265566">
    <property type="component" value="Chromosome 6"/>
</dbReference>
<dbReference type="Gramene" id="rna37054">
    <property type="protein sequence ID" value="RHN52386.1"/>
    <property type="gene ID" value="gene37054"/>
</dbReference>
<sequence>MIETNLKKHKGEKAYWRIGFVISEIRMLVCTKKKEKRMLVTSYVQ</sequence>
<proteinExistence type="predicted"/>
<gene>
    <name evidence="1" type="ORF">MtrunA17_Chr6g0479941</name>
</gene>
<organism evidence="1 2">
    <name type="scientific">Medicago truncatula</name>
    <name type="common">Barrel medic</name>
    <name type="synonym">Medicago tribuloides</name>
    <dbReference type="NCBI Taxonomy" id="3880"/>
    <lineage>
        <taxon>Eukaryota</taxon>
        <taxon>Viridiplantae</taxon>
        <taxon>Streptophyta</taxon>
        <taxon>Embryophyta</taxon>
        <taxon>Tracheophyta</taxon>
        <taxon>Spermatophyta</taxon>
        <taxon>Magnoliopsida</taxon>
        <taxon>eudicotyledons</taxon>
        <taxon>Gunneridae</taxon>
        <taxon>Pentapetalae</taxon>
        <taxon>rosids</taxon>
        <taxon>fabids</taxon>
        <taxon>Fabales</taxon>
        <taxon>Fabaceae</taxon>
        <taxon>Papilionoideae</taxon>
        <taxon>50 kb inversion clade</taxon>
        <taxon>NPAAA clade</taxon>
        <taxon>Hologalegina</taxon>
        <taxon>IRL clade</taxon>
        <taxon>Trifolieae</taxon>
        <taxon>Medicago</taxon>
    </lineage>
</organism>
<evidence type="ECO:0000313" key="2">
    <source>
        <dbReference type="Proteomes" id="UP000265566"/>
    </source>
</evidence>
<dbReference type="EMBL" id="PSQE01000006">
    <property type="protein sequence ID" value="RHN52386.1"/>
    <property type="molecule type" value="Genomic_DNA"/>
</dbReference>
<comment type="caution">
    <text evidence="1">The sequence shown here is derived from an EMBL/GenBank/DDBJ whole genome shotgun (WGS) entry which is preliminary data.</text>
</comment>
<reference evidence="2" key="1">
    <citation type="journal article" date="2018" name="Nat. Plants">
        <title>Whole-genome landscape of Medicago truncatula symbiotic genes.</title>
        <authorList>
            <person name="Pecrix Y."/>
            <person name="Staton S.E."/>
            <person name="Sallet E."/>
            <person name="Lelandais-Briere C."/>
            <person name="Moreau S."/>
            <person name="Carrere S."/>
            <person name="Blein T."/>
            <person name="Jardinaud M.F."/>
            <person name="Latrasse D."/>
            <person name="Zouine M."/>
            <person name="Zahm M."/>
            <person name="Kreplak J."/>
            <person name="Mayjonade B."/>
            <person name="Satge C."/>
            <person name="Perez M."/>
            <person name="Cauet S."/>
            <person name="Marande W."/>
            <person name="Chantry-Darmon C."/>
            <person name="Lopez-Roques C."/>
            <person name="Bouchez O."/>
            <person name="Berard A."/>
            <person name="Debelle F."/>
            <person name="Munos S."/>
            <person name="Bendahmane A."/>
            <person name="Berges H."/>
            <person name="Niebel A."/>
            <person name="Buitink J."/>
            <person name="Frugier F."/>
            <person name="Benhamed M."/>
            <person name="Crespi M."/>
            <person name="Gouzy J."/>
            <person name="Gamas P."/>
        </authorList>
    </citation>
    <scope>NUCLEOTIDE SEQUENCE [LARGE SCALE GENOMIC DNA]</scope>
    <source>
        <strain evidence="2">cv. Jemalong A17</strain>
    </source>
</reference>
<dbReference type="AlphaFoldDB" id="A0A396HGL7"/>
<protein>
    <submittedName>
        <fullName evidence="1">Uncharacterized protein</fullName>
    </submittedName>
</protein>